<evidence type="ECO:0000313" key="2">
    <source>
        <dbReference type="EMBL" id="KAF6746693.1"/>
    </source>
</evidence>
<keyword evidence="1" id="KW-1133">Transmembrane helix</keyword>
<gene>
    <name evidence="2" type="ORF">DFP72DRAFT_1076206</name>
</gene>
<evidence type="ECO:0000313" key="3">
    <source>
        <dbReference type="Proteomes" id="UP000521943"/>
    </source>
</evidence>
<accession>A0A8H6HJ10</accession>
<protein>
    <submittedName>
        <fullName evidence="2">Uncharacterized protein</fullName>
    </submittedName>
</protein>
<evidence type="ECO:0000256" key="1">
    <source>
        <dbReference type="SAM" id="Phobius"/>
    </source>
</evidence>
<reference evidence="2 3" key="1">
    <citation type="submission" date="2020-07" db="EMBL/GenBank/DDBJ databases">
        <title>Comparative genomics of pyrophilous fungi reveals a link between fire events and developmental genes.</title>
        <authorList>
            <consortium name="DOE Joint Genome Institute"/>
            <person name="Steindorff A.S."/>
            <person name="Carver A."/>
            <person name="Calhoun S."/>
            <person name="Stillman K."/>
            <person name="Liu H."/>
            <person name="Lipzen A."/>
            <person name="Pangilinan J."/>
            <person name="Labutti K."/>
            <person name="Bruns T.D."/>
            <person name="Grigoriev I.V."/>
        </authorList>
    </citation>
    <scope>NUCLEOTIDE SEQUENCE [LARGE SCALE GENOMIC DNA]</scope>
    <source>
        <strain evidence="2 3">CBS 144469</strain>
    </source>
</reference>
<proteinExistence type="predicted"/>
<keyword evidence="1" id="KW-0812">Transmembrane</keyword>
<sequence>MALSPSIRRKIFQIKYRERKQHLDTLEQLAMMCLLDAEDETDEDSAMLIAAMAIDEAAKLKQDMHSKKFGSRGSMSRESFWELHDLISGDQIFQSKGKKPQRSVELQLATFLCRVGAETSVKIASVMSIAEGTVDIYCKRVCHAIRQLRDDNMVFINKNVAIAALLAAPVIAAPLWQAPADLGLRRGTTTTSPLFHWHRAKDNHKKDADVPTNQYEARELDLGDFKYARRARALQRRNAYAYARGDMVDELD</sequence>
<feature type="transmembrane region" description="Helical" evidence="1">
    <location>
        <begin position="155"/>
        <end position="176"/>
    </location>
</feature>
<organism evidence="2 3">
    <name type="scientific">Ephemerocybe angulata</name>
    <dbReference type="NCBI Taxonomy" id="980116"/>
    <lineage>
        <taxon>Eukaryota</taxon>
        <taxon>Fungi</taxon>
        <taxon>Dikarya</taxon>
        <taxon>Basidiomycota</taxon>
        <taxon>Agaricomycotina</taxon>
        <taxon>Agaricomycetes</taxon>
        <taxon>Agaricomycetidae</taxon>
        <taxon>Agaricales</taxon>
        <taxon>Agaricineae</taxon>
        <taxon>Psathyrellaceae</taxon>
        <taxon>Ephemerocybe</taxon>
    </lineage>
</organism>
<dbReference type="OrthoDB" id="3233403at2759"/>
<comment type="caution">
    <text evidence="2">The sequence shown here is derived from an EMBL/GenBank/DDBJ whole genome shotgun (WGS) entry which is preliminary data.</text>
</comment>
<dbReference type="AlphaFoldDB" id="A0A8H6HJ10"/>
<keyword evidence="3" id="KW-1185">Reference proteome</keyword>
<keyword evidence="1" id="KW-0472">Membrane</keyword>
<name>A0A8H6HJ10_9AGAR</name>
<dbReference type="Proteomes" id="UP000521943">
    <property type="component" value="Unassembled WGS sequence"/>
</dbReference>
<dbReference type="EMBL" id="JACGCI010000090">
    <property type="protein sequence ID" value="KAF6746693.1"/>
    <property type="molecule type" value="Genomic_DNA"/>
</dbReference>